<dbReference type="EC" id="3.4.19.12" evidence="3"/>
<dbReference type="PANTHER" id="PTHR12419:SF111">
    <property type="entry name" value="OVARIAN TUMOR DOMAIN-CONTAINING DEUBIQUITINATING ENZYME 9"/>
    <property type="match status" value="1"/>
</dbReference>
<evidence type="ECO:0000313" key="8">
    <source>
        <dbReference type="Proteomes" id="UP000825935"/>
    </source>
</evidence>
<dbReference type="EMBL" id="CM035406">
    <property type="protein sequence ID" value="KAH7446425.1"/>
    <property type="molecule type" value="Genomic_DNA"/>
</dbReference>
<organism evidence="7 8">
    <name type="scientific">Ceratopteris richardii</name>
    <name type="common">Triangle waterfern</name>
    <dbReference type="NCBI Taxonomy" id="49495"/>
    <lineage>
        <taxon>Eukaryota</taxon>
        <taxon>Viridiplantae</taxon>
        <taxon>Streptophyta</taxon>
        <taxon>Embryophyta</taxon>
        <taxon>Tracheophyta</taxon>
        <taxon>Polypodiopsida</taxon>
        <taxon>Polypodiidae</taxon>
        <taxon>Polypodiales</taxon>
        <taxon>Pteridineae</taxon>
        <taxon>Pteridaceae</taxon>
        <taxon>Parkerioideae</taxon>
        <taxon>Ceratopteris</taxon>
    </lineage>
</organism>
<dbReference type="Gene3D" id="3.90.70.80">
    <property type="match status" value="1"/>
</dbReference>
<dbReference type="InterPro" id="IPR038765">
    <property type="entry name" value="Papain-like_cys_pep_sf"/>
</dbReference>
<keyword evidence="5" id="KW-0378">Hydrolase</keyword>
<comment type="catalytic activity">
    <reaction evidence="1">
        <text>Thiol-dependent hydrolysis of ester, thioester, amide, peptide and isopeptide bonds formed by the C-terminal Gly of ubiquitin (a 76-residue protein attached to proteins as an intracellular targeting signal).</text>
        <dbReference type="EC" id="3.4.19.12"/>
    </reaction>
</comment>
<feature type="domain" description="OTU" evidence="6">
    <location>
        <begin position="183"/>
        <end position="307"/>
    </location>
</feature>
<dbReference type="PANTHER" id="PTHR12419">
    <property type="entry name" value="OTU DOMAIN CONTAINING PROTEIN"/>
    <property type="match status" value="1"/>
</dbReference>
<dbReference type="InterPro" id="IPR003323">
    <property type="entry name" value="OTU_dom"/>
</dbReference>
<dbReference type="OrthoDB" id="415023at2759"/>
<dbReference type="PROSITE" id="PS50802">
    <property type="entry name" value="OTU"/>
    <property type="match status" value="1"/>
</dbReference>
<evidence type="ECO:0000256" key="2">
    <source>
        <dbReference type="ARBA" id="ARBA00010407"/>
    </source>
</evidence>
<dbReference type="InterPro" id="IPR050704">
    <property type="entry name" value="Peptidase_C85-like"/>
</dbReference>
<gene>
    <name evidence="7" type="ORF">KP509_01G054900</name>
</gene>
<comment type="caution">
    <text evidence="7">The sequence shown here is derived from an EMBL/GenBank/DDBJ whole genome shotgun (WGS) entry which is preliminary data.</text>
</comment>
<dbReference type="SUPFAM" id="SSF54001">
    <property type="entry name" value="Cysteine proteinases"/>
    <property type="match status" value="1"/>
</dbReference>
<evidence type="ECO:0000256" key="5">
    <source>
        <dbReference type="ARBA" id="ARBA00022801"/>
    </source>
</evidence>
<evidence type="ECO:0000256" key="4">
    <source>
        <dbReference type="ARBA" id="ARBA00022786"/>
    </source>
</evidence>
<name>A0A8T2VLH4_CERRI</name>
<protein>
    <recommendedName>
        <fullName evidence="3">ubiquitinyl hydrolase 1</fullName>
        <ecNumber evidence="3">3.4.19.12</ecNumber>
    </recommendedName>
</protein>
<evidence type="ECO:0000259" key="6">
    <source>
        <dbReference type="PROSITE" id="PS50802"/>
    </source>
</evidence>
<keyword evidence="8" id="KW-1185">Reference proteome</keyword>
<dbReference type="OMA" id="ATESWGY"/>
<evidence type="ECO:0000256" key="3">
    <source>
        <dbReference type="ARBA" id="ARBA00012759"/>
    </source>
</evidence>
<dbReference type="GO" id="GO:0016579">
    <property type="term" value="P:protein deubiquitination"/>
    <property type="evidence" value="ECO:0007669"/>
    <property type="project" value="TreeGrafter"/>
</dbReference>
<dbReference type="EMBL" id="CM035406">
    <property type="protein sequence ID" value="KAH7446426.1"/>
    <property type="molecule type" value="Genomic_DNA"/>
</dbReference>
<dbReference type="Proteomes" id="UP000825935">
    <property type="component" value="Chromosome 1"/>
</dbReference>
<dbReference type="CDD" id="cd22751">
    <property type="entry name" value="OTU_plant_OTU9-like"/>
    <property type="match status" value="1"/>
</dbReference>
<evidence type="ECO:0000313" key="7">
    <source>
        <dbReference type="EMBL" id="KAH7446425.1"/>
    </source>
</evidence>
<comment type="similarity">
    <text evidence="2">Belongs to the peptidase C85 family.</text>
</comment>
<dbReference type="FunFam" id="3.90.70.80:FF:000001">
    <property type="entry name" value="OTU domain-containing protein"/>
    <property type="match status" value="1"/>
</dbReference>
<proteinExistence type="inferred from homology"/>
<sequence length="333" mass="38257">MVTDDPIFPMWEFLEDFSGHLEGFSGNSSSAIGRTSIQATDHARTEFVQPGESYTVRGFSSIEDDEVIAHELQEEFVVEGSERAQNWSEWAGPFTDIWSTDGAFQNDYNSTSNCSYDSGEDNEQDRRPEISDHFATFDGEIQEILNLLDPIPHIPRTNGEIPTTDDASAAHSRLLDRLMQYKLRELKVDGDGNCQFCAFSDQLYRTPEHHKSVRKDVVSQLKAYPEYYEGYVPMKYSDYVKKMAKSGEWGDHVTLQAAADYYGVEICLLTSFKDTSFIRILPKKRKSKRVIYLSFWAEVHYNSIYPDGDIPHYSGQKKKGIHFRQYLKDKLKI</sequence>
<evidence type="ECO:0000256" key="1">
    <source>
        <dbReference type="ARBA" id="ARBA00000707"/>
    </source>
</evidence>
<accession>A0A8T2VLH4</accession>
<dbReference type="Pfam" id="PF02338">
    <property type="entry name" value="OTU"/>
    <property type="match status" value="1"/>
</dbReference>
<keyword evidence="4" id="KW-0833">Ubl conjugation pathway</keyword>
<reference evidence="7" key="1">
    <citation type="submission" date="2021-08" db="EMBL/GenBank/DDBJ databases">
        <title>WGS assembly of Ceratopteris richardii.</title>
        <authorList>
            <person name="Marchant D.B."/>
            <person name="Chen G."/>
            <person name="Jenkins J."/>
            <person name="Shu S."/>
            <person name="Leebens-Mack J."/>
            <person name="Grimwood J."/>
            <person name="Schmutz J."/>
            <person name="Soltis P."/>
            <person name="Soltis D."/>
            <person name="Chen Z.-H."/>
        </authorList>
    </citation>
    <scope>NUCLEOTIDE SEQUENCE</scope>
    <source>
        <strain evidence="7">Whitten #5841</strain>
        <tissue evidence="7">Leaf</tissue>
    </source>
</reference>
<dbReference type="GO" id="GO:0004843">
    <property type="term" value="F:cysteine-type deubiquitinase activity"/>
    <property type="evidence" value="ECO:0007669"/>
    <property type="project" value="UniProtKB-EC"/>
</dbReference>
<dbReference type="AlphaFoldDB" id="A0A8T2VLH4"/>